<evidence type="ECO:0000313" key="4">
    <source>
        <dbReference type="EMBL" id="CUO14366.1"/>
    </source>
</evidence>
<organism evidence="4 5">
    <name type="scientific">Collinsella aerofaciens</name>
    <dbReference type="NCBI Taxonomy" id="74426"/>
    <lineage>
        <taxon>Bacteria</taxon>
        <taxon>Bacillati</taxon>
        <taxon>Actinomycetota</taxon>
        <taxon>Coriobacteriia</taxon>
        <taxon>Coriobacteriales</taxon>
        <taxon>Coriobacteriaceae</taxon>
        <taxon>Collinsella</taxon>
    </lineage>
</organism>
<sequence length="377" mass="38567">MRVSCIAFTERGYALAVRTAHALSDCAQTGEDDPGWDVSVSRGFGEGKADLRAWTALAWEASDALLFVGAAGIAVRAIAPHVASKANDPAVVAIDEAGRFAVPLLSGHLGGANELAQTVARAAGAIPVITTATDVRGVWAVDTWARCAGLAVSNPEAIKRVSARLLSGGRVALYSDIPISGQPPEGVDIASDRARADIVVSPFAGANAGASVRAAETTGEVVPAGETGKPAGVRAQAPAPEPLRLVVPCIVAGIGCRRGACAEAIEEAFLLACGQVGISPSAVREAATIDVKAHEEGLLAFCCARNIPLATYSAEELSQVEGSVSPSDFVRATVGVDNVCERAALAEGGKLIFPKLAHGGVTVAFSKVTIKLSFKER</sequence>
<dbReference type="InterPro" id="IPR036518">
    <property type="entry name" value="CobE/GbiG_C_sf"/>
</dbReference>
<dbReference type="AlphaFoldDB" id="A0A174CRX1"/>
<dbReference type="Pfam" id="PF11761">
    <property type="entry name" value="CbiG_mid"/>
    <property type="match status" value="1"/>
</dbReference>
<gene>
    <name evidence="4" type="ORF">ERS852381_01126</name>
</gene>
<dbReference type="SUPFAM" id="SSF159672">
    <property type="entry name" value="CbiG N-terminal domain-like"/>
    <property type="match status" value="1"/>
</dbReference>
<dbReference type="InterPro" id="IPR021744">
    <property type="entry name" value="CbiG_N"/>
</dbReference>
<dbReference type="InterPro" id="IPR038029">
    <property type="entry name" value="GbiG_N_sf"/>
</dbReference>
<dbReference type="Gene3D" id="3.40.50.11220">
    <property type="match status" value="1"/>
</dbReference>
<evidence type="ECO:0000313" key="5">
    <source>
        <dbReference type="Proteomes" id="UP000095468"/>
    </source>
</evidence>
<evidence type="ECO:0000259" key="3">
    <source>
        <dbReference type="Pfam" id="PF11761"/>
    </source>
</evidence>
<evidence type="ECO:0000259" key="1">
    <source>
        <dbReference type="Pfam" id="PF01890"/>
    </source>
</evidence>
<dbReference type="InterPro" id="IPR002750">
    <property type="entry name" value="CobE/GbiG_C"/>
</dbReference>
<feature type="domain" description="Cobalamin synthesis G N-terminal" evidence="2">
    <location>
        <begin position="55"/>
        <end position="134"/>
    </location>
</feature>
<proteinExistence type="predicted"/>
<dbReference type="PANTHER" id="PTHR37477">
    <property type="entry name" value="COBALT-PRECORRIN-5A HYDROLASE"/>
    <property type="match status" value="1"/>
</dbReference>
<dbReference type="GO" id="GO:0009236">
    <property type="term" value="P:cobalamin biosynthetic process"/>
    <property type="evidence" value="ECO:0007669"/>
    <property type="project" value="InterPro"/>
</dbReference>
<dbReference type="Proteomes" id="UP000095468">
    <property type="component" value="Unassembled WGS sequence"/>
</dbReference>
<dbReference type="Pfam" id="PF11760">
    <property type="entry name" value="CbiG_N"/>
    <property type="match status" value="1"/>
</dbReference>
<accession>A0A174CRX1</accession>
<feature type="domain" description="CobE/GbiG C-terminal" evidence="1">
    <location>
        <begin position="250"/>
        <end position="365"/>
    </location>
</feature>
<feature type="domain" description="Cobalamin biosynthesis central region" evidence="3">
    <location>
        <begin position="139"/>
        <end position="189"/>
    </location>
</feature>
<protein>
    <submittedName>
        <fullName evidence="4">Cobalamin biosynthesis protein CbiG</fullName>
    </submittedName>
</protein>
<dbReference type="Gene3D" id="3.30.420.180">
    <property type="entry name" value="CobE/GbiG C-terminal domain"/>
    <property type="match status" value="1"/>
</dbReference>
<dbReference type="PANTHER" id="PTHR37477:SF1">
    <property type="entry name" value="COBALT-PRECORRIN-5A HYDROLASE"/>
    <property type="match status" value="1"/>
</dbReference>
<evidence type="ECO:0000259" key="2">
    <source>
        <dbReference type="Pfam" id="PF11760"/>
    </source>
</evidence>
<dbReference type="InterPro" id="IPR021745">
    <property type="entry name" value="CbiG_mid"/>
</dbReference>
<name>A0A174CRX1_9ACTN</name>
<reference evidence="4 5" key="1">
    <citation type="submission" date="2015-09" db="EMBL/GenBank/DDBJ databases">
        <authorList>
            <consortium name="Pathogen Informatics"/>
        </authorList>
    </citation>
    <scope>NUCLEOTIDE SEQUENCE [LARGE SCALE GENOMIC DNA]</scope>
    <source>
        <strain evidence="4 5">2789STDY5608823</strain>
    </source>
</reference>
<dbReference type="SUPFAM" id="SSF159664">
    <property type="entry name" value="CobE/GbiG C-terminal domain-like"/>
    <property type="match status" value="1"/>
</dbReference>
<dbReference type="Pfam" id="PF01890">
    <property type="entry name" value="CbiG_C"/>
    <property type="match status" value="1"/>
</dbReference>
<dbReference type="InterPro" id="IPR052553">
    <property type="entry name" value="CbiG_hydrolase"/>
</dbReference>
<dbReference type="EMBL" id="CYYP01000008">
    <property type="protein sequence ID" value="CUO14366.1"/>
    <property type="molecule type" value="Genomic_DNA"/>
</dbReference>